<dbReference type="OrthoDB" id="73846at2759"/>
<evidence type="ECO:0000256" key="2">
    <source>
        <dbReference type="ARBA" id="ARBA00022857"/>
    </source>
</evidence>
<dbReference type="InterPro" id="IPR013752">
    <property type="entry name" value="KPA_reductase"/>
</dbReference>
<dbReference type="EMBL" id="KE346362">
    <property type="protein sequence ID" value="KJE91124.1"/>
    <property type="molecule type" value="Genomic_DNA"/>
</dbReference>
<dbReference type="Proteomes" id="UP000008743">
    <property type="component" value="Unassembled WGS sequence"/>
</dbReference>
<dbReference type="InterPro" id="IPR036291">
    <property type="entry name" value="NAD(P)-bd_dom_sf"/>
</dbReference>
<dbReference type="GO" id="GO:0005737">
    <property type="term" value="C:cytoplasm"/>
    <property type="evidence" value="ECO:0007669"/>
    <property type="project" value="TreeGrafter"/>
</dbReference>
<dbReference type="PhylomeDB" id="A0A0D2X1N6"/>
<keyword evidence="2" id="KW-0521">NADP</keyword>
<dbReference type="InParanoid" id="A0A0D2X1N6"/>
<evidence type="ECO:0000313" key="6">
    <source>
        <dbReference type="EMBL" id="KJE91124.1"/>
    </source>
</evidence>
<proteinExistence type="inferred from homology"/>
<evidence type="ECO:0000256" key="1">
    <source>
        <dbReference type="ARBA" id="ARBA00007870"/>
    </source>
</evidence>
<dbReference type="AlphaFoldDB" id="A0A0D2X1N6"/>
<gene>
    <name evidence="6" type="ORF">CAOG_002308</name>
</gene>
<name>A0A0D2X1N6_CAPO3</name>
<dbReference type="GO" id="GO:0008677">
    <property type="term" value="F:2-dehydropantoate 2-reductase activity"/>
    <property type="evidence" value="ECO:0007669"/>
    <property type="project" value="TreeGrafter"/>
</dbReference>
<dbReference type="SUPFAM" id="SSF48179">
    <property type="entry name" value="6-phosphogluconate dehydrogenase C-terminal domain-like"/>
    <property type="match status" value="1"/>
</dbReference>
<feature type="domain" description="Ketopantoate reductase C-terminal" evidence="5">
    <location>
        <begin position="200"/>
        <end position="337"/>
    </location>
</feature>
<protein>
    <recommendedName>
        <fullName evidence="8">2-dehydropantoate 2-reductase</fullName>
    </recommendedName>
</protein>
<reference evidence="7" key="1">
    <citation type="submission" date="2011-02" db="EMBL/GenBank/DDBJ databases">
        <title>The Genome Sequence of Capsaspora owczarzaki ATCC 30864.</title>
        <authorList>
            <person name="Russ C."/>
            <person name="Cuomo C."/>
            <person name="Burger G."/>
            <person name="Gray M.W."/>
            <person name="Holland P.W.H."/>
            <person name="King N."/>
            <person name="Lang F.B.F."/>
            <person name="Roger A.J."/>
            <person name="Ruiz-Trillo I."/>
            <person name="Young S.K."/>
            <person name="Zeng Q."/>
            <person name="Gargeya S."/>
            <person name="Alvarado L."/>
            <person name="Berlin A."/>
            <person name="Chapman S.B."/>
            <person name="Chen Z."/>
            <person name="Freedman E."/>
            <person name="Gellesch M."/>
            <person name="Goldberg J."/>
            <person name="Griggs A."/>
            <person name="Gujja S."/>
            <person name="Heilman E."/>
            <person name="Heiman D."/>
            <person name="Howarth C."/>
            <person name="Mehta T."/>
            <person name="Neiman D."/>
            <person name="Pearson M."/>
            <person name="Roberts A."/>
            <person name="Saif S."/>
            <person name="Shea T."/>
            <person name="Shenoy N."/>
            <person name="Sisk P."/>
            <person name="Stolte C."/>
            <person name="Sykes S."/>
            <person name="White J."/>
            <person name="Yandava C."/>
            <person name="Haas B."/>
            <person name="Nusbaum C."/>
            <person name="Birren B."/>
        </authorList>
    </citation>
    <scope>NUCLEOTIDE SEQUENCE</scope>
    <source>
        <strain evidence="7">ATCC 30864</strain>
    </source>
</reference>
<dbReference type="InterPro" id="IPR013332">
    <property type="entry name" value="KPR_N"/>
</dbReference>
<evidence type="ECO:0000256" key="3">
    <source>
        <dbReference type="ARBA" id="ARBA00023002"/>
    </source>
</evidence>
<feature type="domain" description="Ketopantoate reductase N-terminal" evidence="4">
    <location>
        <begin position="4"/>
        <end position="170"/>
    </location>
</feature>
<dbReference type="PANTHER" id="PTHR43765">
    <property type="entry name" value="2-DEHYDROPANTOATE 2-REDUCTASE-RELATED"/>
    <property type="match status" value="1"/>
</dbReference>
<dbReference type="PANTHER" id="PTHR43765:SF2">
    <property type="entry name" value="2-DEHYDROPANTOATE 2-REDUCTASE"/>
    <property type="match status" value="1"/>
</dbReference>
<accession>A0A0D2X1N6</accession>
<comment type="similarity">
    <text evidence="1">Belongs to the ketopantoate reductase family.</text>
</comment>
<keyword evidence="7" id="KW-1185">Reference proteome</keyword>
<dbReference type="RefSeq" id="XP_004349058.2">
    <property type="nucleotide sequence ID" value="XM_004349008.2"/>
</dbReference>
<dbReference type="GO" id="GO:0050661">
    <property type="term" value="F:NADP binding"/>
    <property type="evidence" value="ECO:0007669"/>
    <property type="project" value="TreeGrafter"/>
</dbReference>
<evidence type="ECO:0000313" key="7">
    <source>
        <dbReference type="Proteomes" id="UP000008743"/>
    </source>
</evidence>
<evidence type="ECO:0000259" key="4">
    <source>
        <dbReference type="Pfam" id="PF02558"/>
    </source>
</evidence>
<evidence type="ECO:0008006" key="8">
    <source>
        <dbReference type="Google" id="ProtNLM"/>
    </source>
</evidence>
<dbReference type="InterPro" id="IPR013328">
    <property type="entry name" value="6PGD_dom2"/>
</dbReference>
<dbReference type="Pfam" id="PF02558">
    <property type="entry name" value="ApbA"/>
    <property type="match status" value="1"/>
</dbReference>
<dbReference type="InterPro" id="IPR050838">
    <property type="entry name" value="Ketopantoate_reductase"/>
</dbReference>
<dbReference type="InterPro" id="IPR008927">
    <property type="entry name" value="6-PGluconate_DH-like_C_sf"/>
</dbReference>
<dbReference type="SUPFAM" id="SSF51735">
    <property type="entry name" value="NAD(P)-binding Rossmann-fold domains"/>
    <property type="match status" value="1"/>
</dbReference>
<dbReference type="Pfam" id="PF08546">
    <property type="entry name" value="ApbA_C"/>
    <property type="match status" value="1"/>
</dbReference>
<dbReference type="Gene3D" id="1.10.1040.10">
    <property type="entry name" value="N-(1-d-carboxylethyl)-l-norvaline Dehydrogenase, domain 2"/>
    <property type="match status" value="1"/>
</dbReference>
<evidence type="ECO:0000259" key="5">
    <source>
        <dbReference type="Pfam" id="PF08546"/>
    </source>
</evidence>
<dbReference type="Gene3D" id="3.40.50.720">
    <property type="entry name" value="NAD(P)-binding Rossmann-like Domain"/>
    <property type="match status" value="1"/>
</dbReference>
<organism evidence="6 7">
    <name type="scientific">Capsaspora owczarzaki (strain ATCC 30864)</name>
    <dbReference type="NCBI Taxonomy" id="595528"/>
    <lineage>
        <taxon>Eukaryota</taxon>
        <taxon>Filasterea</taxon>
        <taxon>Capsaspora</taxon>
    </lineage>
</organism>
<sequence length="365" mass="39250">MVRVAVLGAGCIGNYVIGSLVYGSLQSPPGEQIEAILVGRDRLKKAVAERNGLALSSYLQRADQAPLQVPLKRSGQAGISVITDIQLLVREHLDAVFIAVKLADTAALIPVLKQLPTSVQIITLQNGVQGIAQLQEMLPEHVIVAGSVPFNVRESGPAAYHQGSSGALCFEQTLDPRLRAAFARAPPGVANPNYYDRSGIMSILYGKLVINLNNSLNALTGIPLRDQFLSKSLRRILSFMQTEALAVLAAARIPTKAFVPVPLWVVPWVLCLPDWLFPIVSATSINIDPTARSSMYDDLTLHRKTELSFLNGEIQRLARLHGIATPVIDKISELVCAAEAANAGSPQMSSDTLVAELRVVAPGKF</sequence>
<keyword evidence="3" id="KW-0560">Oxidoreductase</keyword>
<dbReference type="eggNOG" id="ENOG502S6M1">
    <property type="taxonomic scope" value="Eukaryota"/>
</dbReference>